<keyword evidence="3" id="KW-1185">Reference proteome</keyword>
<evidence type="ECO:0000313" key="3">
    <source>
        <dbReference type="Proteomes" id="UP000478837"/>
    </source>
</evidence>
<dbReference type="Proteomes" id="UP000478837">
    <property type="component" value="Unassembled WGS sequence"/>
</dbReference>
<accession>A0A6L9MWG3</accession>
<organism evidence="2 3">
    <name type="scientific">Alteromonas hispanica</name>
    <dbReference type="NCBI Taxonomy" id="315421"/>
    <lineage>
        <taxon>Bacteria</taxon>
        <taxon>Pseudomonadati</taxon>
        <taxon>Pseudomonadota</taxon>
        <taxon>Gammaproteobacteria</taxon>
        <taxon>Alteromonadales</taxon>
        <taxon>Alteromonadaceae</taxon>
        <taxon>Alteromonas/Salinimonas group</taxon>
        <taxon>Alteromonas</taxon>
    </lineage>
</organism>
<dbReference type="AlphaFoldDB" id="A0A6L9MWG3"/>
<evidence type="ECO:0000256" key="1">
    <source>
        <dbReference type="SAM" id="SignalP"/>
    </source>
</evidence>
<name>A0A6L9MWG3_9ALTE</name>
<reference evidence="2 3" key="1">
    <citation type="submission" date="2020-01" db="EMBL/GenBank/DDBJ databases">
        <title>Genomes of bacteria type strains.</title>
        <authorList>
            <person name="Chen J."/>
            <person name="Zhu S."/>
            <person name="Yang J."/>
        </authorList>
    </citation>
    <scope>NUCLEOTIDE SEQUENCE [LARGE SCALE GENOMIC DNA]</scope>
    <source>
        <strain evidence="2 3">LMG 22958</strain>
    </source>
</reference>
<dbReference type="EMBL" id="JAAAWP010000008">
    <property type="protein sequence ID" value="NDW22518.1"/>
    <property type="molecule type" value="Genomic_DNA"/>
</dbReference>
<sequence>MPTNFNKLGNVLCALFLSIFSSAATFAQANDLIQTLYHAEPVADADDDIPHFNLDGELGILVNTGNTSAASVKAAINADHETQEWSSVYFAELLYKESAPIGAKRDISAQRFFSSAQFDYKLVANGRRVFMYGDYEDDRFTGYEHRASIAAGYSERLWRNEDSEFRYSIGPGYTFIDAADDNNTMINDGVIVRASAEYKYRWSSGAKLRQFVSTEAGEENTKSRSETSLSANVFGSLAMKLSFILNHETDTAENIAPLSTETSVALVYQFF</sequence>
<gene>
    <name evidence="2" type="ORF">GTW09_13370</name>
</gene>
<keyword evidence="1" id="KW-0732">Signal</keyword>
<dbReference type="InterPro" id="IPR007433">
    <property type="entry name" value="DUF481"/>
</dbReference>
<protein>
    <submittedName>
        <fullName evidence="2">DUF481 domain-containing protein</fullName>
    </submittedName>
</protein>
<dbReference type="Pfam" id="PF04338">
    <property type="entry name" value="DUF481"/>
    <property type="match status" value="1"/>
</dbReference>
<feature type="signal peptide" evidence="1">
    <location>
        <begin position="1"/>
        <end position="23"/>
    </location>
</feature>
<comment type="caution">
    <text evidence="2">The sequence shown here is derived from an EMBL/GenBank/DDBJ whole genome shotgun (WGS) entry which is preliminary data.</text>
</comment>
<dbReference type="RefSeq" id="WP_163112282.1">
    <property type="nucleotide sequence ID" value="NZ_JAAAWP010000008.1"/>
</dbReference>
<proteinExistence type="predicted"/>
<evidence type="ECO:0000313" key="2">
    <source>
        <dbReference type="EMBL" id="NDW22518.1"/>
    </source>
</evidence>
<feature type="chain" id="PRO_5027056214" evidence="1">
    <location>
        <begin position="24"/>
        <end position="271"/>
    </location>
</feature>